<keyword evidence="1" id="KW-1015">Disulfide bond</keyword>
<evidence type="ECO:0000256" key="1">
    <source>
        <dbReference type="ARBA" id="ARBA00023157"/>
    </source>
</evidence>
<keyword evidence="3" id="KW-0812">Transmembrane</keyword>
<dbReference type="InterPro" id="IPR009003">
    <property type="entry name" value="Peptidase_S1_PA"/>
</dbReference>
<name>A0A8D8V0H6_9HEMI</name>
<feature type="transmembrane region" description="Helical" evidence="3">
    <location>
        <begin position="216"/>
        <end position="233"/>
    </location>
</feature>
<organism evidence="5">
    <name type="scientific">Cacopsylla melanoneura</name>
    <dbReference type="NCBI Taxonomy" id="428564"/>
    <lineage>
        <taxon>Eukaryota</taxon>
        <taxon>Metazoa</taxon>
        <taxon>Ecdysozoa</taxon>
        <taxon>Arthropoda</taxon>
        <taxon>Hexapoda</taxon>
        <taxon>Insecta</taxon>
        <taxon>Pterygota</taxon>
        <taxon>Neoptera</taxon>
        <taxon>Paraneoptera</taxon>
        <taxon>Hemiptera</taxon>
        <taxon>Sternorrhyncha</taxon>
        <taxon>Psylloidea</taxon>
        <taxon>Psyllidae</taxon>
        <taxon>Psyllinae</taxon>
        <taxon>Cacopsylla</taxon>
    </lineage>
</organism>
<proteinExistence type="inferred from homology"/>
<dbReference type="SUPFAM" id="SSF50494">
    <property type="entry name" value="Trypsin-like serine proteases"/>
    <property type="match status" value="1"/>
</dbReference>
<feature type="domain" description="Peptidase S1" evidence="4">
    <location>
        <begin position="15"/>
        <end position="171"/>
    </location>
</feature>
<dbReference type="AlphaFoldDB" id="A0A8D8V0H6"/>
<dbReference type="EMBL" id="HBUF01350114">
    <property type="protein sequence ID" value="CAG6713066.1"/>
    <property type="molecule type" value="Transcribed_RNA"/>
</dbReference>
<dbReference type="GO" id="GO:0006508">
    <property type="term" value="P:proteolysis"/>
    <property type="evidence" value="ECO:0007669"/>
    <property type="project" value="InterPro"/>
</dbReference>
<comment type="similarity">
    <text evidence="2">Belongs to the peptidase S1 family. CLIP subfamily.</text>
</comment>
<evidence type="ECO:0000256" key="2">
    <source>
        <dbReference type="ARBA" id="ARBA00024195"/>
    </source>
</evidence>
<dbReference type="Pfam" id="PF00089">
    <property type="entry name" value="Trypsin"/>
    <property type="match status" value="1"/>
</dbReference>
<dbReference type="InterPro" id="IPR001254">
    <property type="entry name" value="Trypsin_dom"/>
</dbReference>
<dbReference type="PANTHER" id="PTHR24256">
    <property type="entry name" value="TRYPTASE-RELATED"/>
    <property type="match status" value="1"/>
</dbReference>
<dbReference type="PROSITE" id="PS00135">
    <property type="entry name" value="TRYPSIN_SER"/>
    <property type="match status" value="1"/>
</dbReference>
<dbReference type="PROSITE" id="PS50240">
    <property type="entry name" value="TRYPSIN_DOM"/>
    <property type="match status" value="1"/>
</dbReference>
<dbReference type="InterPro" id="IPR033116">
    <property type="entry name" value="TRYPSIN_SER"/>
</dbReference>
<keyword evidence="3" id="KW-0472">Membrane</keyword>
<evidence type="ECO:0000259" key="4">
    <source>
        <dbReference type="PROSITE" id="PS50240"/>
    </source>
</evidence>
<accession>A0A8D8V0H6</accession>
<dbReference type="InterPro" id="IPR051487">
    <property type="entry name" value="Ser/Thr_Proteases_Immune/Dev"/>
</dbReference>
<dbReference type="InterPro" id="IPR043504">
    <property type="entry name" value="Peptidase_S1_PA_chymotrypsin"/>
</dbReference>
<keyword evidence="3" id="KW-1133">Transmembrane helix</keyword>
<dbReference type="Gene3D" id="2.40.10.10">
    <property type="entry name" value="Trypsin-like serine proteases"/>
    <property type="match status" value="1"/>
</dbReference>
<evidence type="ECO:0000256" key="3">
    <source>
        <dbReference type="SAM" id="Phobius"/>
    </source>
</evidence>
<reference evidence="5" key="1">
    <citation type="submission" date="2021-05" db="EMBL/GenBank/DDBJ databases">
        <authorList>
            <person name="Alioto T."/>
            <person name="Alioto T."/>
            <person name="Gomez Garrido J."/>
        </authorList>
    </citation>
    <scope>NUCLEOTIDE SEQUENCE</scope>
</reference>
<protein>
    <submittedName>
        <fullName evidence="5">Kallikrein-8</fullName>
    </submittedName>
</protein>
<sequence>MQALLKRCTFIQYIYKIRNDLSLVMTSQQFPLLPTLRPITLNNMSFTKFYDNCRSQDRTPSCTIVGYGEKYPNDKMAYVALHTMNIEALPAYRCPFRLIFLILKTDPICFVAKFGSGPCMGDSGGPLICDDKLTGILSRGIFHESCGGEIEPLVIYEDIANYLDWIRSVTNRSLENNRTLAIRVNAGVTGVNNLASAFSLSVFDSRNFASGRDSTILLKWMMFFVYYIAYYFIV</sequence>
<dbReference type="GO" id="GO:0004252">
    <property type="term" value="F:serine-type endopeptidase activity"/>
    <property type="evidence" value="ECO:0007669"/>
    <property type="project" value="InterPro"/>
</dbReference>
<evidence type="ECO:0000313" key="5">
    <source>
        <dbReference type="EMBL" id="CAG6713066.1"/>
    </source>
</evidence>
<dbReference type="SMART" id="SM00020">
    <property type="entry name" value="Tryp_SPc"/>
    <property type="match status" value="1"/>
</dbReference>